<evidence type="ECO:0000256" key="1">
    <source>
        <dbReference type="SAM" id="Phobius"/>
    </source>
</evidence>
<dbReference type="Gene3D" id="3.40.50.1110">
    <property type="entry name" value="SGNH hydrolase"/>
    <property type="match status" value="1"/>
</dbReference>
<reference evidence="2 3" key="1">
    <citation type="journal article" date="2015" name="Plant Cell">
        <title>Oil accumulation by the oleaginous diatom Fistulifera solaris as revealed by the genome and transcriptome.</title>
        <authorList>
            <person name="Tanaka T."/>
            <person name="Maeda Y."/>
            <person name="Veluchamy A."/>
            <person name="Tanaka M."/>
            <person name="Abida H."/>
            <person name="Marechal E."/>
            <person name="Bowler C."/>
            <person name="Muto M."/>
            <person name="Sunaga Y."/>
            <person name="Tanaka M."/>
            <person name="Yoshino T."/>
            <person name="Taniguchi T."/>
            <person name="Fukuda Y."/>
            <person name="Nemoto M."/>
            <person name="Matsumoto M."/>
            <person name="Wong P.S."/>
            <person name="Aburatani S."/>
            <person name="Fujibuchi W."/>
        </authorList>
    </citation>
    <scope>NUCLEOTIDE SEQUENCE [LARGE SCALE GENOMIC DNA]</scope>
    <source>
        <strain evidence="2 3">JPCC DA0580</strain>
    </source>
</reference>
<organism evidence="2 3">
    <name type="scientific">Fistulifera solaris</name>
    <name type="common">Oleaginous diatom</name>
    <dbReference type="NCBI Taxonomy" id="1519565"/>
    <lineage>
        <taxon>Eukaryota</taxon>
        <taxon>Sar</taxon>
        <taxon>Stramenopiles</taxon>
        <taxon>Ochrophyta</taxon>
        <taxon>Bacillariophyta</taxon>
        <taxon>Bacillariophyceae</taxon>
        <taxon>Bacillariophycidae</taxon>
        <taxon>Naviculales</taxon>
        <taxon>Naviculaceae</taxon>
        <taxon>Fistulifera</taxon>
    </lineage>
</organism>
<gene>
    <name evidence="2" type="ORF">FisN_21Hh088</name>
</gene>
<keyword evidence="1" id="KW-1133">Transmembrane helix</keyword>
<comment type="caution">
    <text evidence="2">The sequence shown here is derived from an EMBL/GenBank/DDBJ whole genome shotgun (WGS) entry which is preliminary data.</text>
</comment>
<protein>
    <submittedName>
        <fullName evidence="2">Uncharacterized protein</fullName>
    </submittedName>
</protein>
<dbReference type="EMBL" id="BDSP01000199">
    <property type="protein sequence ID" value="GAX23230.1"/>
    <property type="molecule type" value="Genomic_DNA"/>
</dbReference>
<keyword evidence="1" id="KW-0812">Transmembrane</keyword>
<feature type="transmembrane region" description="Helical" evidence="1">
    <location>
        <begin position="55"/>
        <end position="73"/>
    </location>
</feature>
<dbReference type="SUPFAM" id="SSF52266">
    <property type="entry name" value="SGNH hydrolase"/>
    <property type="match status" value="1"/>
</dbReference>
<evidence type="ECO:0000313" key="2">
    <source>
        <dbReference type="EMBL" id="GAX23230.1"/>
    </source>
</evidence>
<dbReference type="Proteomes" id="UP000198406">
    <property type="component" value="Unassembled WGS sequence"/>
</dbReference>
<keyword evidence="1" id="KW-0472">Membrane</keyword>
<keyword evidence="3" id="KW-1185">Reference proteome</keyword>
<dbReference type="InterPro" id="IPR036514">
    <property type="entry name" value="SGNH_hydro_sf"/>
</dbReference>
<name>A0A1Z5KAD5_FISSO</name>
<sequence length="379" mass="43859">MEEEEKKTDECFEWTSTNDLKGFVPNRPTPILTPIIKPLKPQQVSPAKTTKRSSIAVALILFVLLWFGMQWVFAGPRNFRATPKGHVKDNSVYTLCENNTRDYNRNNTRFMIGSWQANTWIPPDGWEYISLTTMQQLYTNKTIVWLGDSLSRRTALTWHSLLTTSDPQDASLFSLYSSTIIDVTKEEDEYECPLYKKANHRPKICRLNSTYPFLQVRENCWRHVLQFLHDENKKPVTMSHDPDLIVVAVGTWDIDVKMTCRLDDHYPLTMIVEKTVVALNRVASNQTRVVVRTAAYSDWGEERAIEIDELNEVVMDQIDQMKNPYLTYIHWGGAMKPRALYPNRITGDNRAHFGVEGRLVLIHMLTNHLLDVAFFDSDV</sequence>
<proteinExistence type="predicted"/>
<evidence type="ECO:0000313" key="3">
    <source>
        <dbReference type="Proteomes" id="UP000198406"/>
    </source>
</evidence>
<dbReference type="AlphaFoldDB" id="A0A1Z5KAD5"/>
<dbReference type="InParanoid" id="A0A1Z5KAD5"/>
<accession>A0A1Z5KAD5</accession>